<accession>A0ABR2JSH8</accession>
<sequence>MSNKEIKFEPFLDDECITFHNVFIFMDPGLNTSEIKPVMLSIPKSMRSKSKLSPKSPTSLESVIDKGRLLTTSTLKTQVKTENIENTVPDHDPNKDNQPEAQHIILDPIIQKFVEADPLFWMNPIPAKRVGCFHVLIEQMKNNLSFQLFFDKRQPSIMTATLDQNLVANSLNLTVRDAESYTVNSSYDSTTDTFYASLSEDGKNPTEICAANFLKPHIFDFYIPALKKNKTTGTSFMFPIPFDPSTSTLYAKYKEKSQESIKLQSRLIDDQSEDTSFGGRFINKLPCNFILYHQSNRSKDIISFGQADESGYYLLNISYPMNTIQGFIAAIAAHLSY</sequence>
<keyword evidence="2" id="KW-1185">Reference proteome</keyword>
<evidence type="ECO:0000313" key="2">
    <source>
        <dbReference type="Proteomes" id="UP001470230"/>
    </source>
</evidence>
<organism evidence="1 2">
    <name type="scientific">Tritrichomonas musculus</name>
    <dbReference type="NCBI Taxonomy" id="1915356"/>
    <lineage>
        <taxon>Eukaryota</taxon>
        <taxon>Metamonada</taxon>
        <taxon>Parabasalia</taxon>
        <taxon>Tritrichomonadida</taxon>
        <taxon>Tritrichomonadidae</taxon>
        <taxon>Tritrichomonas</taxon>
    </lineage>
</organism>
<name>A0ABR2JSH8_9EUKA</name>
<comment type="caution">
    <text evidence="1">The sequence shown here is derived from an EMBL/GenBank/DDBJ whole genome shotgun (WGS) entry which is preliminary data.</text>
</comment>
<dbReference type="EMBL" id="JAPFFF010000010">
    <property type="protein sequence ID" value="KAK8881716.1"/>
    <property type="molecule type" value="Genomic_DNA"/>
</dbReference>
<proteinExistence type="predicted"/>
<reference evidence="1 2" key="1">
    <citation type="submission" date="2024-04" db="EMBL/GenBank/DDBJ databases">
        <title>Tritrichomonas musculus Genome.</title>
        <authorList>
            <person name="Alves-Ferreira E."/>
            <person name="Grigg M."/>
            <person name="Lorenzi H."/>
            <person name="Galac M."/>
        </authorList>
    </citation>
    <scope>NUCLEOTIDE SEQUENCE [LARGE SCALE GENOMIC DNA]</scope>
    <source>
        <strain evidence="1 2">EAF2021</strain>
    </source>
</reference>
<protein>
    <recommendedName>
        <fullName evidence="3">Tubby C-terminal domain-containing protein</fullName>
    </recommendedName>
</protein>
<evidence type="ECO:0008006" key="3">
    <source>
        <dbReference type="Google" id="ProtNLM"/>
    </source>
</evidence>
<dbReference type="Proteomes" id="UP001470230">
    <property type="component" value="Unassembled WGS sequence"/>
</dbReference>
<evidence type="ECO:0000313" key="1">
    <source>
        <dbReference type="EMBL" id="KAK8881716.1"/>
    </source>
</evidence>
<gene>
    <name evidence="1" type="ORF">M9Y10_004476</name>
</gene>